<evidence type="ECO:0000256" key="1">
    <source>
        <dbReference type="SAM" id="MobiDB-lite"/>
    </source>
</evidence>
<dbReference type="OrthoDB" id="10251727at2759"/>
<dbReference type="Gene3D" id="3.40.50.790">
    <property type="match status" value="1"/>
</dbReference>
<dbReference type="InterPro" id="IPR028364">
    <property type="entry name" value="Ribosomal_uL1/biogenesis"/>
</dbReference>
<protein>
    <submittedName>
        <fullName evidence="3">Ribosomal protein L1</fullName>
    </submittedName>
</protein>
<dbReference type="AlphaFoldDB" id="A0A2V1DUB3"/>
<accession>A0A2V1DUB3</accession>
<dbReference type="STRING" id="97972.A0A2V1DUB3"/>
<dbReference type="EMBL" id="KZ805350">
    <property type="protein sequence ID" value="PVI01928.1"/>
    <property type="molecule type" value="Genomic_DNA"/>
</dbReference>
<keyword evidence="2" id="KW-0732">Signal</keyword>
<keyword evidence="4" id="KW-1185">Reference proteome</keyword>
<dbReference type="CDD" id="cd00403">
    <property type="entry name" value="Ribosomal_L1"/>
    <property type="match status" value="1"/>
</dbReference>
<keyword evidence="3" id="KW-0687">Ribonucleoprotein</keyword>
<dbReference type="SUPFAM" id="SSF56808">
    <property type="entry name" value="Ribosomal protein L1"/>
    <property type="match status" value="1"/>
</dbReference>
<gene>
    <name evidence="3" type="ORF">DM02DRAFT_613348</name>
</gene>
<feature type="compositionally biased region" description="Basic residues" evidence="1">
    <location>
        <begin position="271"/>
        <end position="284"/>
    </location>
</feature>
<feature type="region of interest" description="Disordered" evidence="1">
    <location>
        <begin position="271"/>
        <end position="315"/>
    </location>
</feature>
<feature type="signal peptide" evidence="2">
    <location>
        <begin position="1"/>
        <end position="17"/>
    </location>
</feature>
<organism evidence="3 4">
    <name type="scientific">Periconia macrospinosa</name>
    <dbReference type="NCBI Taxonomy" id="97972"/>
    <lineage>
        <taxon>Eukaryota</taxon>
        <taxon>Fungi</taxon>
        <taxon>Dikarya</taxon>
        <taxon>Ascomycota</taxon>
        <taxon>Pezizomycotina</taxon>
        <taxon>Dothideomycetes</taxon>
        <taxon>Pleosporomycetidae</taxon>
        <taxon>Pleosporales</taxon>
        <taxon>Massarineae</taxon>
        <taxon>Periconiaceae</taxon>
        <taxon>Periconia</taxon>
    </lineage>
</organism>
<dbReference type="InterPro" id="IPR023674">
    <property type="entry name" value="Ribosomal_uL1-like"/>
</dbReference>
<sequence length="315" mass="36696">MLLFLLACMQIANLVSRKIPHTIFNDTIRICIFCKDPQRAYKDLVAHHRFPEDIRSKIGRVIGLDKLKKKYKSYESKRQLLAEYDVFMVDKRIIKIVADFLGKTFYGTKSRRPLPIDLTCGSKIDPKTNTAISPIGTSEMVGYEIRMALNSTYLSMSASTNTSIKVGRLSMTPQQLKENIESVTKSVITRFVARQWRNIRRLEIKGPTTKALPIWVFDEMWMDEAQVLEEEPKFAIGHTPEEKAYRKRRWDEWAKEIMEEEEFDNYMNNLMKRRNAPSKKRRSKASKEAGSISREKRRKLKQDALEDVPKSVVPQ</sequence>
<reference evidence="3 4" key="1">
    <citation type="journal article" date="2018" name="Sci. Rep.">
        <title>Comparative genomics provides insights into the lifestyle and reveals functional heterogeneity of dark septate endophytic fungi.</title>
        <authorList>
            <person name="Knapp D.G."/>
            <person name="Nemeth J.B."/>
            <person name="Barry K."/>
            <person name="Hainaut M."/>
            <person name="Henrissat B."/>
            <person name="Johnson J."/>
            <person name="Kuo A."/>
            <person name="Lim J.H.P."/>
            <person name="Lipzen A."/>
            <person name="Nolan M."/>
            <person name="Ohm R.A."/>
            <person name="Tamas L."/>
            <person name="Grigoriev I.V."/>
            <person name="Spatafora J.W."/>
            <person name="Nagy L.G."/>
            <person name="Kovacs G.M."/>
        </authorList>
    </citation>
    <scope>NUCLEOTIDE SEQUENCE [LARGE SCALE GENOMIC DNA]</scope>
    <source>
        <strain evidence="3 4">DSE2036</strain>
    </source>
</reference>
<dbReference type="Proteomes" id="UP000244855">
    <property type="component" value="Unassembled WGS sequence"/>
</dbReference>
<dbReference type="InterPro" id="IPR016095">
    <property type="entry name" value="Ribosomal_uL1_3-a/b-sand"/>
</dbReference>
<evidence type="ECO:0000313" key="4">
    <source>
        <dbReference type="Proteomes" id="UP000244855"/>
    </source>
</evidence>
<proteinExistence type="predicted"/>
<name>A0A2V1DUB3_9PLEO</name>
<dbReference type="GO" id="GO:0005840">
    <property type="term" value="C:ribosome"/>
    <property type="evidence" value="ECO:0007669"/>
    <property type="project" value="UniProtKB-KW"/>
</dbReference>
<keyword evidence="3" id="KW-0689">Ribosomal protein</keyword>
<evidence type="ECO:0000313" key="3">
    <source>
        <dbReference type="EMBL" id="PVI01928.1"/>
    </source>
</evidence>
<feature type="chain" id="PRO_5016107086" evidence="2">
    <location>
        <begin position="18"/>
        <end position="315"/>
    </location>
</feature>
<evidence type="ECO:0000256" key="2">
    <source>
        <dbReference type="SAM" id="SignalP"/>
    </source>
</evidence>
<dbReference type="Pfam" id="PF00687">
    <property type="entry name" value="Ribosomal_L1"/>
    <property type="match status" value="1"/>
</dbReference>